<keyword evidence="8 13" id="KW-0547">Nucleotide-binding</keyword>
<dbReference type="InterPro" id="IPR008145">
    <property type="entry name" value="GK/Ca_channel_bsu"/>
</dbReference>
<comment type="function">
    <text evidence="1 13">Essential for recycling GMP and indirectly, cGMP.</text>
</comment>
<evidence type="ECO:0000256" key="8">
    <source>
        <dbReference type="ARBA" id="ARBA00022741"/>
    </source>
</evidence>
<feature type="domain" description="Guanylate kinase-like" evidence="14">
    <location>
        <begin position="4"/>
        <end position="182"/>
    </location>
</feature>
<dbReference type="SMART" id="SM00072">
    <property type="entry name" value="GuKc"/>
    <property type="match status" value="1"/>
</dbReference>
<dbReference type="InterPro" id="IPR008144">
    <property type="entry name" value="Guanylate_kin-like_dom"/>
</dbReference>
<dbReference type="RefSeq" id="WP_249323293.1">
    <property type="nucleotide sequence ID" value="NZ_JACRTK010000002.1"/>
</dbReference>
<dbReference type="PANTHER" id="PTHR23117:SF13">
    <property type="entry name" value="GUANYLATE KINASE"/>
    <property type="match status" value="1"/>
</dbReference>
<gene>
    <name evidence="13 15" type="primary">gmk</name>
    <name evidence="15" type="ORF">H8689_04825</name>
</gene>
<keyword evidence="16" id="KW-1185">Reference proteome</keyword>
<evidence type="ECO:0000256" key="3">
    <source>
        <dbReference type="ARBA" id="ARBA00005790"/>
    </source>
</evidence>
<reference evidence="15 16" key="1">
    <citation type="submission" date="2020-08" db="EMBL/GenBank/DDBJ databases">
        <title>Genome public.</title>
        <authorList>
            <person name="Liu C."/>
            <person name="Sun Q."/>
        </authorList>
    </citation>
    <scope>NUCLEOTIDE SEQUENCE [LARGE SCALE GENOMIC DNA]</scope>
    <source>
        <strain evidence="15 16">NSJ-26</strain>
    </source>
</reference>
<dbReference type="GO" id="GO:0005829">
    <property type="term" value="C:cytosol"/>
    <property type="evidence" value="ECO:0007669"/>
    <property type="project" value="TreeGrafter"/>
</dbReference>
<evidence type="ECO:0000256" key="1">
    <source>
        <dbReference type="ARBA" id="ARBA00003531"/>
    </source>
</evidence>
<dbReference type="InterPro" id="IPR020590">
    <property type="entry name" value="Guanylate_kinase_CS"/>
</dbReference>
<dbReference type="PROSITE" id="PS00856">
    <property type="entry name" value="GUANYLATE_KINASE_1"/>
    <property type="match status" value="1"/>
</dbReference>
<proteinExistence type="inferred from homology"/>
<evidence type="ECO:0000256" key="11">
    <source>
        <dbReference type="ARBA" id="ARBA00030128"/>
    </source>
</evidence>
<dbReference type="HAMAP" id="MF_00328">
    <property type="entry name" value="Guanylate_kinase"/>
    <property type="match status" value="1"/>
</dbReference>
<evidence type="ECO:0000256" key="13">
    <source>
        <dbReference type="HAMAP-Rule" id="MF_00328"/>
    </source>
</evidence>
<dbReference type="GO" id="GO:0004385">
    <property type="term" value="F:GMP kinase activity"/>
    <property type="evidence" value="ECO:0007669"/>
    <property type="project" value="UniProtKB-UniRule"/>
</dbReference>
<comment type="catalytic activity">
    <reaction evidence="12 13">
        <text>GMP + ATP = GDP + ADP</text>
        <dbReference type="Rhea" id="RHEA:20780"/>
        <dbReference type="ChEBI" id="CHEBI:30616"/>
        <dbReference type="ChEBI" id="CHEBI:58115"/>
        <dbReference type="ChEBI" id="CHEBI:58189"/>
        <dbReference type="ChEBI" id="CHEBI:456216"/>
        <dbReference type="EC" id="2.7.4.8"/>
    </reaction>
</comment>
<comment type="subcellular location">
    <subcellularLocation>
        <location evidence="2 13">Cytoplasm</location>
    </subcellularLocation>
</comment>
<dbReference type="EMBL" id="JACRTK010000002">
    <property type="protein sequence ID" value="MBC8590450.1"/>
    <property type="molecule type" value="Genomic_DNA"/>
</dbReference>
<evidence type="ECO:0000256" key="4">
    <source>
        <dbReference type="ARBA" id="ARBA00012961"/>
    </source>
</evidence>
<evidence type="ECO:0000256" key="10">
    <source>
        <dbReference type="ARBA" id="ARBA00022840"/>
    </source>
</evidence>
<evidence type="ECO:0000256" key="7">
    <source>
        <dbReference type="ARBA" id="ARBA00022679"/>
    </source>
</evidence>
<dbReference type="Gene3D" id="3.40.50.300">
    <property type="entry name" value="P-loop containing nucleotide triphosphate hydrolases"/>
    <property type="match status" value="1"/>
</dbReference>
<dbReference type="EC" id="2.7.4.8" evidence="4 13"/>
<evidence type="ECO:0000259" key="14">
    <source>
        <dbReference type="PROSITE" id="PS50052"/>
    </source>
</evidence>
<dbReference type="Pfam" id="PF00625">
    <property type="entry name" value="Guanylate_kin"/>
    <property type="match status" value="1"/>
</dbReference>
<keyword evidence="7 13" id="KW-0808">Transferase</keyword>
<keyword evidence="6 13" id="KW-0963">Cytoplasm</keyword>
<dbReference type="Gene3D" id="3.30.63.10">
    <property type="entry name" value="Guanylate Kinase phosphate binding domain"/>
    <property type="match status" value="1"/>
</dbReference>
<evidence type="ECO:0000313" key="16">
    <source>
        <dbReference type="Proteomes" id="UP000601522"/>
    </source>
</evidence>
<dbReference type="GO" id="GO:0005524">
    <property type="term" value="F:ATP binding"/>
    <property type="evidence" value="ECO:0007669"/>
    <property type="project" value="UniProtKB-UniRule"/>
</dbReference>
<feature type="binding site" evidence="13">
    <location>
        <begin position="11"/>
        <end position="18"/>
    </location>
    <ligand>
        <name>ATP</name>
        <dbReference type="ChEBI" id="CHEBI:30616"/>
    </ligand>
</feature>
<keyword evidence="9 13" id="KW-0418">Kinase</keyword>
<dbReference type="PROSITE" id="PS50052">
    <property type="entry name" value="GUANYLATE_KINASE_2"/>
    <property type="match status" value="1"/>
</dbReference>
<evidence type="ECO:0000313" key="15">
    <source>
        <dbReference type="EMBL" id="MBC8590450.1"/>
    </source>
</evidence>
<evidence type="ECO:0000256" key="12">
    <source>
        <dbReference type="ARBA" id="ARBA00048594"/>
    </source>
</evidence>
<name>A0A926EXR4_9FIRM</name>
<dbReference type="AlphaFoldDB" id="A0A926EXR4"/>
<evidence type="ECO:0000256" key="2">
    <source>
        <dbReference type="ARBA" id="ARBA00004496"/>
    </source>
</evidence>
<dbReference type="NCBIfam" id="TIGR03263">
    <property type="entry name" value="guanyl_kin"/>
    <property type="match status" value="1"/>
</dbReference>
<dbReference type="PANTHER" id="PTHR23117">
    <property type="entry name" value="GUANYLATE KINASE-RELATED"/>
    <property type="match status" value="1"/>
</dbReference>
<accession>A0A926EXR4</accession>
<dbReference type="InterPro" id="IPR017665">
    <property type="entry name" value="Guanylate_kinase"/>
</dbReference>
<evidence type="ECO:0000256" key="9">
    <source>
        <dbReference type="ARBA" id="ARBA00022777"/>
    </source>
</evidence>
<dbReference type="CDD" id="cd00071">
    <property type="entry name" value="GMPK"/>
    <property type="match status" value="1"/>
</dbReference>
<evidence type="ECO:0000256" key="6">
    <source>
        <dbReference type="ARBA" id="ARBA00022490"/>
    </source>
</evidence>
<comment type="caution">
    <text evidence="15">The sequence shown here is derived from an EMBL/GenBank/DDBJ whole genome shotgun (WGS) entry which is preliminary data.</text>
</comment>
<keyword evidence="10 13" id="KW-0067">ATP-binding</keyword>
<organism evidence="15 16">
    <name type="scientific">Wansuia hejianensis</name>
    <dbReference type="NCBI Taxonomy" id="2763667"/>
    <lineage>
        <taxon>Bacteria</taxon>
        <taxon>Bacillati</taxon>
        <taxon>Bacillota</taxon>
        <taxon>Clostridia</taxon>
        <taxon>Lachnospirales</taxon>
        <taxon>Lachnospiraceae</taxon>
        <taxon>Wansuia</taxon>
    </lineage>
</organism>
<evidence type="ECO:0000256" key="5">
    <source>
        <dbReference type="ARBA" id="ARBA00016296"/>
    </source>
</evidence>
<protein>
    <recommendedName>
        <fullName evidence="5 13">Guanylate kinase</fullName>
        <ecNumber evidence="4 13">2.7.4.8</ecNumber>
    </recommendedName>
    <alternativeName>
        <fullName evidence="11 13">GMP kinase</fullName>
    </alternativeName>
</protein>
<dbReference type="SUPFAM" id="SSF52540">
    <property type="entry name" value="P-loop containing nucleoside triphosphate hydrolases"/>
    <property type="match status" value="1"/>
</dbReference>
<comment type="similarity">
    <text evidence="3 13">Belongs to the guanylate kinase family.</text>
</comment>
<dbReference type="InterPro" id="IPR027417">
    <property type="entry name" value="P-loop_NTPase"/>
</dbReference>
<dbReference type="Proteomes" id="UP000601522">
    <property type="component" value="Unassembled WGS sequence"/>
</dbReference>
<sequence>MSKGFLLVISGPSGCGKGTVSKALLERNEDIVFSISATTRKPRAGEEDGVNYFFIDEDKFSTMVDEGKFLEHAFVHNNYYGTPKEFVMEQIENGEIVLLEIDVQGAMQVKKNYKNVVFVFLLPPTMDELKNRIIKRGTESEEDIERRFKNAFEELDFVGEYDYFVINDKVNDAVIDIENIIKAEKLRVKRHSNIKNQVIKQGGK</sequence>
<dbReference type="FunFam" id="3.30.63.10:FF:000005">
    <property type="entry name" value="Guanylate kinase"/>
    <property type="match status" value="1"/>
</dbReference>